<dbReference type="InterPro" id="IPR036388">
    <property type="entry name" value="WH-like_DNA-bd_sf"/>
</dbReference>
<feature type="domain" description="RCK C-terminal" evidence="6">
    <location>
        <begin position="122"/>
        <end position="207"/>
    </location>
</feature>
<dbReference type="GO" id="GO:0003677">
    <property type="term" value="F:DNA binding"/>
    <property type="evidence" value="ECO:0007669"/>
    <property type="project" value="UniProtKB-KW"/>
</dbReference>
<dbReference type="PANTHER" id="PTHR38445:SF9">
    <property type="entry name" value="HTH-TYPE TRANSCRIPTIONAL REPRESSOR YTRA"/>
    <property type="match status" value="1"/>
</dbReference>
<keyword evidence="2" id="KW-0238">DNA-binding</keyword>
<evidence type="ECO:0000256" key="4">
    <source>
        <dbReference type="SAM" id="Coils"/>
    </source>
</evidence>
<evidence type="ECO:0000259" key="6">
    <source>
        <dbReference type="PROSITE" id="PS51202"/>
    </source>
</evidence>
<evidence type="ECO:0000256" key="3">
    <source>
        <dbReference type="ARBA" id="ARBA00023163"/>
    </source>
</evidence>
<evidence type="ECO:0000313" key="7">
    <source>
        <dbReference type="EMBL" id="MBI6875583.1"/>
    </source>
</evidence>
<evidence type="ECO:0000313" key="8">
    <source>
        <dbReference type="Proteomes" id="UP000622687"/>
    </source>
</evidence>
<dbReference type="Gene3D" id="3.30.70.1450">
    <property type="entry name" value="Regulator of K+ conductance, C-terminal domain"/>
    <property type="match status" value="1"/>
</dbReference>
<dbReference type="Pfam" id="PF00392">
    <property type="entry name" value="GntR"/>
    <property type="match status" value="1"/>
</dbReference>
<dbReference type="RefSeq" id="WP_211144921.1">
    <property type="nucleotide sequence ID" value="NZ_JAEEGB010000045.1"/>
</dbReference>
<keyword evidence="1" id="KW-0805">Transcription regulation</keyword>
<comment type="caution">
    <text evidence="7">The sequence shown here is derived from an EMBL/GenBank/DDBJ whole genome shotgun (WGS) entry which is preliminary data.</text>
</comment>
<dbReference type="AlphaFoldDB" id="A0A934HYC3"/>
<dbReference type="InterPro" id="IPR036390">
    <property type="entry name" value="WH_DNA-bd_sf"/>
</dbReference>
<organism evidence="7 8">
    <name type="scientific">Clostridium aciditolerans</name>
    <dbReference type="NCBI Taxonomy" id="339861"/>
    <lineage>
        <taxon>Bacteria</taxon>
        <taxon>Bacillati</taxon>
        <taxon>Bacillota</taxon>
        <taxon>Clostridia</taxon>
        <taxon>Eubacteriales</taxon>
        <taxon>Clostridiaceae</taxon>
        <taxon>Clostridium</taxon>
    </lineage>
</organism>
<accession>A0A934HYC3</accession>
<evidence type="ECO:0000256" key="2">
    <source>
        <dbReference type="ARBA" id="ARBA00023125"/>
    </source>
</evidence>
<evidence type="ECO:0000256" key="1">
    <source>
        <dbReference type="ARBA" id="ARBA00023015"/>
    </source>
</evidence>
<keyword evidence="4" id="KW-0175">Coiled coil</keyword>
<gene>
    <name evidence="7" type="ORF">I6U51_23195</name>
</gene>
<feature type="coiled-coil region" evidence="4">
    <location>
        <begin position="92"/>
        <end position="126"/>
    </location>
</feature>
<dbReference type="InterPro" id="IPR006037">
    <property type="entry name" value="RCK_C"/>
</dbReference>
<dbReference type="SUPFAM" id="SSF116726">
    <property type="entry name" value="TrkA C-terminal domain-like"/>
    <property type="match status" value="1"/>
</dbReference>
<name>A0A934HYC3_9CLOT</name>
<reference evidence="7" key="1">
    <citation type="submission" date="2020-12" db="EMBL/GenBank/DDBJ databases">
        <title>Clostridium thailandense sp. nov., a novel acetogenic bacterium isolated from peat land soil in Thailand.</title>
        <authorList>
            <person name="Chaikitkaew S."/>
            <person name="Birkeland N.K."/>
        </authorList>
    </citation>
    <scope>NUCLEOTIDE SEQUENCE</scope>
    <source>
        <strain evidence="7">DSM 17425</strain>
    </source>
</reference>
<dbReference type="Gene3D" id="1.10.10.10">
    <property type="entry name" value="Winged helix-like DNA-binding domain superfamily/Winged helix DNA-binding domain"/>
    <property type="match status" value="1"/>
</dbReference>
<feature type="domain" description="HTH gntR-type" evidence="5">
    <location>
        <begin position="8"/>
        <end position="76"/>
    </location>
</feature>
<dbReference type="GO" id="GO:0008324">
    <property type="term" value="F:monoatomic cation transmembrane transporter activity"/>
    <property type="evidence" value="ECO:0007669"/>
    <property type="project" value="InterPro"/>
</dbReference>
<dbReference type="PROSITE" id="PS51202">
    <property type="entry name" value="RCK_C"/>
    <property type="match status" value="1"/>
</dbReference>
<dbReference type="PROSITE" id="PS50949">
    <property type="entry name" value="HTH_GNTR"/>
    <property type="match status" value="1"/>
</dbReference>
<protein>
    <submittedName>
        <fullName evidence="7">GntR family transcriptional regulator</fullName>
    </submittedName>
</protein>
<dbReference type="SUPFAM" id="SSF46785">
    <property type="entry name" value="Winged helix' DNA-binding domain"/>
    <property type="match status" value="1"/>
</dbReference>
<dbReference type="EMBL" id="JAEEGB010000045">
    <property type="protein sequence ID" value="MBI6875583.1"/>
    <property type="molecule type" value="Genomic_DNA"/>
</dbReference>
<dbReference type="SMART" id="SM00345">
    <property type="entry name" value="HTH_GNTR"/>
    <property type="match status" value="1"/>
</dbReference>
<keyword evidence="8" id="KW-1185">Reference proteome</keyword>
<dbReference type="InterPro" id="IPR000524">
    <property type="entry name" value="Tscrpt_reg_HTH_GntR"/>
</dbReference>
<dbReference type="PANTHER" id="PTHR38445">
    <property type="entry name" value="HTH-TYPE TRANSCRIPTIONAL REPRESSOR YTRA"/>
    <property type="match status" value="1"/>
</dbReference>
<dbReference type="CDD" id="cd07377">
    <property type="entry name" value="WHTH_GntR"/>
    <property type="match status" value="1"/>
</dbReference>
<dbReference type="GO" id="GO:0006813">
    <property type="term" value="P:potassium ion transport"/>
    <property type="evidence" value="ECO:0007669"/>
    <property type="project" value="InterPro"/>
</dbReference>
<dbReference type="InterPro" id="IPR036721">
    <property type="entry name" value="RCK_C_sf"/>
</dbReference>
<sequence>MSEEYVTKPVYQKIAIDIANRIVGGDFSIGDKLYGRSSLASHYNVSPETIRRAIILLNEMDIVEVTKGSGITVKSVDNCLRFIDKFKDIGSVNSLRKEVLDLLEEKNVLERKIEGVIKELMDYSNRFASTNPFVPFEFEIDKGLNIIGKTISESKFWQNTSATIIGIRREGNLILSPGPHAIFEEGDVFIAIGDEDSYYRIKKFLYEENK</sequence>
<dbReference type="Pfam" id="PF02080">
    <property type="entry name" value="TrkA_C"/>
    <property type="match status" value="1"/>
</dbReference>
<dbReference type="GO" id="GO:0003700">
    <property type="term" value="F:DNA-binding transcription factor activity"/>
    <property type="evidence" value="ECO:0007669"/>
    <property type="project" value="InterPro"/>
</dbReference>
<dbReference type="Proteomes" id="UP000622687">
    <property type="component" value="Unassembled WGS sequence"/>
</dbReference>
<proteinExistence type="predicted"/>
<evidence type="ECO:0000259" key="5">
    <source>
        <dbReference type="PROSITE" id="PS50949"/>
    </source>
</evidence>
<keyword evidence="3" id="KW-0804">Transcription</keyword>